<dbReference type="AlphaFoldDB" id="A0A6N6M6D4"/>
<dbReference type="Proteomes" id="UP000435357">
    <property type="component" value="Unassembled WGS sequence"/>
</dbReference>
<evidence type="ECO:0000256" key="7">
    <source>
        <dbReference type="ARBA" id="ARBA00023136"/>
    </source>
</evidence>
<keyword evidence="3 10" id="KW-0808">Transferase</keyword>
<dbReference type="InterPro" id="IPR001173">
    <property type="entry name" value="Glyco_trans_2-like"/>
</dbReference>
<organism evidence="10 11">
    <name type="scientific">Salibacter halophilus</name>
    <dbReference type="NCBI Taxonomy" id="1803916"/>
    <lineage>
        <taxon>Bacteria</taxon>
        <taxon>Pseudomonadati</taxon>
        <taxon>Bacteroidota</taxon>
        <taxon>Flavobacteriia</taxon>
        <taxon>Flavobacteriales</taxon>
        <taxon>Salibacteraceae</taxon>
        <taxon>Salibacter</taxon>
    </lineage>
</organism>
<dbReference type="InterPro" id="IPR050256">
    <property type="entry name" value="Glycosyltransferase_2"/>
</dbReference>
<dbReference type="PANTHER" id="PTHR48090">
    <property type="entry name" value="UNDECAPRENYL-PHOSPHATE 4-DEOXY-4-FORMAMIDO-L-ARABINOSE TRANSFERASE-RELATED"/>
    <property type="match status" value="1"/>
</dbReference>
<feature type="transmembrane region" description="Helical" evidence="8">
    <location>
        <begin position="234"/>
        <end position="255"/>
    </location>
</feature>
<keyword evidence="4 8" id="KW-0812">Transmembrane</keyword>
<evidence type="ECO:0000256" key="5">
    <source>
        <dbReference type="ARBA" id="ARBA00022985"/>
    </source>
</evidence>
<dbReference type="OrthoDB" id="9807778at2"/>
<accession>A0A6N6M6D4</accession>
<dbReference type="Gene3D" id="3.90.550.10">
    <property type="entry name" value="Spore Coat Polysaccharide Biosynthesis Protein SpsA, Chain A"/>
    <property type="match status" value="1"/>
</dbReference>
<protein>
    <submittedName>
        <fullName evidence="10">Glycosyltransferase family 2 protein</fullName>
    </submittedName>
</protein>
<evidence type="ECO:0000256" key="1">
    <source>
        <dbReference type="ARBA" id="ARBA00022475"/>
    </source>
</evidence>
<dbReference type="InterPro" id="IPR029044">
    <property type="entry name" value="Nucleotide-diphossugar_trans"/>
</dbReference>
<keyword evidence="5" id="KW-0448">Lipopolysaccharide biosynthesis</keyword>
<dbReference type="GO" id="GO:0009103">
    <property type="term" value="P:lipopolysaccharide biosynthetic process"/>
    <property type="evidence" value="ECO:0007669"/>
    <property type="project" value="UniProtKB-KW"/>
</dbReference>
<keyword evidence="7 8" id="KW-0472">Membrane</keyword>
<dbReference type="PANTHER" id="PTHR48090:SF3">
    <property type="entry name" value="UNDECAPRENYL-PHOSPHATE 4-DEOXY-4-FORMAMIDO-L-ARABINOSE TRANSFERASE"/>
    <property type="match status" value="1"/>
</dbReference>
<reference evidence="10 11" key="1">
    <citation type="submission" date="2019-09" db="EMBL/GenBank/DDBJ databases">
        <title>Genomes of Cryomorphaceae.</title>
        <authorList>
            <person name="Bowman J.P."/>
        </authorList>
    </citation>
    <scope>NUCLEOTIDE SEQUENCE [LARGE SCALE GENOMIC DNA]</scope>
    <source>
        <strain evidence="10 11">KCTC 52047</strain>
    </source>
</reference>
<evidence type="ECO:0000259" key="9">
    <source>
        <dbReference type="Pfam" id="PF00535"/>
    </source>
</evidence>
<evidence type="ECO:0000256" key="6">
    <source>
        <dbReference type="ARBA" id="ARBA00022989"/>
    </source>
</evidence>
<keyword evidence="6 8" id="KW-1133">Transmembrane helix</keyword>
<dbReference type="Pfam" id="PF00535">
    <property type="entry name" value="Glycos_transf_2"/>
    <property type="match status" value="1"/>
</dbReference>
<dbReference type="EMBL" id="WACR01000003">
    <property type="protein sequence ID" value="KAB1065281.1"/>
    <property type="molecule type" value="Genomic_DNA"/>
</dbReference>
<keyword evidence="2" id="KW-0328">Glycosyltransferase</keyword>
<dbReference type="CDD" id="cd04187">
    <property type="entry name" value="DPM1_like_bac"/>
    <property type="match status" value="1"/>
</dbReference>
<feature type="transmembrane region" description="Helical" evidence="8">
    <location>
        <begin position="275"/>
        <end position="296"/>
    </location>
</feature>
<name>A0A6N6M6D4_9FLAO</name>
<evidence type="ECO:0000313" key="11">
    <source>
        <dbReference type="Proteomes" id="UP000435357"/>
    </source>
</evidence>
<dbReference type="GO" id="GO:0099621">
    <property type="term" value="F:undecaprenyl-phosphate 4-deoxy-4-formamido-L-arabinose transferase activity"/>
    <property type="evidence" value="ECO:0007669"/>
    <property type="project" value="TreeGrafter"/>
</dbReference>
<keyword evidence="1" id="KW-1003">Cell membrane</keyword>
<proteinExistence type="predicted"/>
<dbReference type="RefSeq" id="WP_151167009.1">
    <property type="nucleotide sequence ID" value="NZ_WACR01000003.1"/>
</dbReference>
<evidence type="ECO:0000256" key="3">
    <source>
        <dbReference type="ARBA" id="ARBA00022679"/>
    </source>
</evidence>
<keyword evidence="11" id="KW-1185">Reference proteome</keyword>
<sequence>MDISVVIPLFNEEESLPELYKWIDRVMKDHNFSYEVIFIDDGSSDSSWSIVEELSSQHNEAKGIQFRRNYGKSAALNVGFEHAQGDVVITMDADLQDSPDEIPELYNLIAKEGNHLISGWKKKRYDPPSKTIPTKLFNWATRKMSGIYLHDFNCGLKAYDIEVVKSIEVYGEMHRYIPMLAKQAGFDRIREKVVEHRARKYGSSKFGMSRFVNGFLDLVTISFVSKYSKRPMHIFGLIGTLMFVIGFGIVIYLGAEKAYFLYNHIPKRLIADNPLFYIALTTMILGTLLFLAGFLGEMISRNAPDRNVYYVRKKQNLDT</sequence>
<comment type="caution">
    <text evidence="10">The sequence shown here is derived from an EMBL/GenBank/DDBJ whole genome shotgun (WGS) entry which is preliminary data.</text>
</comment>
<evidence type="ECO:0000313" key="10">
    <source>
        <dbReference type="EMBL" id="KAB1065281.1"/>
    </source>
</evidence>
<feature type="domain" description="Glycosyltransferase 2-like" evidence="9">
    <location>
        <begin position="4"/>
        <end position="137"/>
    </location>
</feature>
<dbReference type="SUPFAM" id="SSF53448">
    <property type="entry name" value="Nucleotide-diphospho-sugar transferases"/>
    <property type="match status" value="1"/>
</dbReference>
<dbReference type="GO" id="GO:0005886">
    <property type="term" value="C:plasma membrane"/>
    <property type="evidence" value="ECO:0007669"/>
    <property type="project" value="TreeGrafter"/>
</dbReference>
<evidence type="ECO:0000256" key="2">
    <source>
        <dbReference type="ARBA" id="ARBA00022676"/>
    </source>
</evidence>
<gene>
    <name evidence="10" type="ORF">F3059_04820</name>
</gene>
<evidence type="ECO:0000256" key="8">
    <source>
        <dbReference type="SAM" id="Phobius"/>
    </source>
</evidence>
<evidence type="ECO:0000256" key="4">
    <source>
        <dbReference type="ARBA" id="ARBA00022692"/>
    </source>
</evidence>